<proteinExistence type="predicted"/>
<comment type="caution">
    <text evidence="2">The sequence shown here is derived from an EMBL/GenBank/DDBJ whole genome shotgun (WGS) entry which is preliminary data.</text>
</comment>
<sequence length="45" mass="4869">MVIDCQVAAFLEANFVPNRSVFMHTERQGAANDDSQPGLNFSPGS</sequence>
<feature type="compositionally biased region" description="Polar residues" evidence="1">
    <location>
        <begin position="33"/>
        <end position="45"/>
    </location>
</feature>
<organism evidence="2 3">
    <name type="scientific">Chitiniphilus shinanonensis</name>
    <dbReference type="NCBI Taxonomy" id="553088"/>
    <lineage>
        <taxon>Bacteria</taxon>
        <taxon>Pseudomonadati</taxon>
        <taxon>Pseudomonadota</taxon>
        <taxon>Betaproteobacteria</taxon>
        <taxon>Neisseriales</taxon>
        <taxon>Chitinibacteraceae</taxon>
        <taxon>Chitiniphilus</taxon>
    </lineage>
</organism>
<protein>
    <submittedName>
        <fullName evidence="2">Uncharacterized protein</fullName>
    </submittedName>
</protein>
<dbReference type="RefSeq" id="WP_018748799.1">
    <property type="nucleotide sequence ID" value="NZ_BSOZ01000005.1"/>
</dbReference>
<keyword evidence="3" id="KW-1185">Reference proteome</keyword>
<evidence type="ECO:0000313" key="2">
    <source>
        <dbReference type="EMBL" id="GLS03483.1"/>
    </source>
</evidence>
<name>A0ABQ6BUA7_9NEIS</name>
<accession>A0ABQ6BUA7</accession>
<reference evidence="3" key="1">
    <citation type="journal article" date="2019" name="Int. J. Syst. Evol. Microbiol.">
        <title>The Global Catalogue of Microorganisms (GCM) 10K type strain sequencing project: providing services to taxonomists for standard genome sequencing and annotation.</title>
        <authorList>
            <consortium name="The Broad Institute Genomics Platform"/>
            <consortium name="The Broad Institute Genome Sequencing Center for Infectious Disease"/>
            <person name="Wu L."/>
            <person name="Ma J."/>
        </authorList>
    </citation>
    <scope>NUCLEOTIDE SEQUENCE [LARGE SCALE GENOMIC DNA]</scope>
    <source>
        <strain evidence="3">NBRC 104970</strain>
    </source>
</reference>
<evidence type="ECO:0000256" key="1">
    <source>
        <dbReference type="SAM" id="MobiDB-lite"/>
    </source>
</evidence>
<dbReference type="Proteomes" id="UP001156836">
    <property type="component" value="Unassembled WGS sequence"/>
</dbReference>
<evidence type="ECO:0000313" key="3">
    <source>
        <dbReference type="Proteomes" id="UP001156836"/>
    </source>
</evidence>
<dbReference type="EMBL" id="BSOZ01000005">
    <property type="protein sequence ID" value="GLS03483.1"/>
    <property type="molecule type" value="Genomic_DNA"/>
</dbReference>
<gene>
    <name evidence="2" type="ORF">GCM10007860_06270</name>
</gene>
<feature type="region of interest" description="Disordered" evidence="1">
    <location>
        <begin position="26"/>
        <end position="45"/>
    </location>
</feature>